<evidence type="ECO:0000313" key="5">
    <source>
        <dbReference type="EMBL" id="CAK9257074.1"/>
    </source>
</evidence>
<feature type="region of interest" description="Disordered" evidence="3">
    <location>
        <begin position="111"/>
        <end position="136"/>
    </location>
</feature>
<protein>
    <recommendedName>
        <fullName evidence="4">AB hydrolase-1 domain-containing protein</fullName>
    </recommendedName>
</protein>
<name>A0ABP0VRH2_9BRYO</name>
<feature type="domain" description="AB hydrolase-1" evidence="4">
    <location>
        <begin position="317"/>
        <end position="522"/>
    </location>
</feature>
<feature type="compositionally biased region" description="Basic and acidic residues" evidence="3">
    <location>
        <begin position="113"/>
        <end position="135"/>
    </location>
</feature>
<feature type="region of interest" description="Disordered" evidence="3">
    <location>
        <begin position="1"/>
        <end position="28"/>
    </location>
</feature>
<evidence type="ECO:0000313" key="6">
    <source>
        <dbReference type="Proteomes" id="UP001497444"/>
    </source>
</evidence>
<organism evidence="5 6">
    <name type="scientific">Sphagnum jensenii</name>
    <dbReference type="NCBI Taxonomy" id="128206"/>
    <lineage>
        <taxon>Eukaryota</taxon>
        <taxon>Viridiplantae</taxon>
        <taxon>Streptophyta</taxon>
        <taxon>Embryophyta</taxon>
        <taxon>Bryophyta</taxon>
        <taxon>Sphagnophytina</taxon>
        <taxon>Sphagnopsida</taxon>
        <taxon>Sphagnales</taxon>
        <taxon>Sphagnaceae</taxon>
        <taxon>Sphagnum</taxon>
    </lineage>
</organism>
<feature type="compositionally biased region" description="Basic and acidic residues" evidence="3">
    <location>
        <begin position="1"/>
        <end position="11"/>
    </location>
</feature>
<dbReference type="InterPro" id="IPR000073">
    <property type="entry name" value="AB_hydrolase_1"/>
</dbReference>
<dbReference type="InterPro" id="IPR016969">
    <property type="entry name" value="UCP031088_abhydr"/>
</dbReference>
<dbReference type="SUPFAM" id="SSF53474">
    <property type="entry name" value="alpha/beta-Hydrolases"/>
    <property type="match status" value="1"/>
</dbReference>
<evidence type="ECO:0000256" key="3">
    <source>
        <dbReference type="SAM" id="MobiDB-lite"/>
    </source>
</evidence>
<evidence type="ECO:0000256" key="2">
    <source>
        <dbReference type="ARBA" id="ARBA00023098"/>
    </source>
</evidence>
<dbReference type="EMBL" id="OZ020105">
    <property type="protein sequence ID" value="CAK9257074.1"/>
    <property type="molecule type" value="Genomic_DNA"/>
</dbReference>
<sequence>MKTLKEMEKEAAGGMPPAADEEANNKKELGKPEECTADELHYVAVPGTPWRLSLWRYLPSAKGPKRNHPVLMLSGIGTNAIGFDLDPSVSLARYLSGAGFDTWILEVRGAGPSKREGEPTSKEKESMAVKKEDKPMAAQETTEIMTEVQKSADAQGITSVKKVNDESVLGQETKAMEKVDESLQDEETMATRLTNSVLQLSQKLSGLVSEGQSQLLSAKFIEKISSLLEDGVLTGRLGELRERLTSLVEGRYNNSTLSTQIADLTKRVTLLLEEGQRSVSPRVSNLQETLNATIGEFQEILDLIAEYDWDFDNYLTEDVPAAMDYVLSHSASRDGKVLGVGHSMGGILLYAMLATRAKQATLAGAVTVASSLDYGVSNTSLKHLLPLADPAVLFNVPVIPLGALMSALHPLVSRPPYALSYLGYQVSARQMMDPALFKKLVLNNFCTVPVKLLLQLATVFQPGGLRDRSGTVIYKDGLKSCKVPVLAIAGDLDLICPPAAVLDTIKAFPGATVTYKLFGGKHERHYGHYDLLCARTAKREVFPIVENFLEKCDGSKSRFVN</sequence>
<dbReference type="Gene3D" id="3.40.50.1820">
    <property type="entry name" value="alpha/beta hydrolase"/>
    <property type="match status" value="2"/>
</dbReference>
<evidence type="ECO:0000256" key="1">
    <source>
        <dbReference type="ARBA" id="ARBA00022963"/>
    </source>
</evidence>
<dbReference type="Proteomes" id="UP001497444">
    <property type="component" value="Chromosome 10"/>
</dbReference>
<dbReference type="PIRSF" id="PIRSF031088">
    <property type="entry name" value="UCP031088_abhydr"/>
    <property type="match status" value="1"/>
</dbReference>
<dbReference type="InterPro" id="IPR029058">
    <property type="entry name" value="AB_hydrolase_fold"/>
</dbReference>
<keyword evidence="6" id="KW-1185">Reference proteome</keyword>
<keyword evidence="2" id="KW-0443">Lipid metabolism</keyword>
<keyword evidence="1" id="KW-0442">Lipid degradation</keyword>
<dbReference type="Pfam" id="PF12697">
    <property type="entry name" value="Abhydrolase_6"/>
    <property type="match status" value="1"/>
</dbReference>
<proteinExistence type="predicted"/>
<reference evidence="5" key="1">
    <citation type="submission" date="2024-02" db="EMBL/GenBank/DDBJ databases">
        <authorList>
            <consortium name="ELIXIR-Norway"/>
            <consortium name="Elixir Norway"/>
        </authorList>
    </citation>
    <scope>NUCLEOTIDE SEQUENCE</scope>
</reference>
<accession>A0ABP0VRH2</accession>
<gene>
    <name evidence="5" type="ORF">CSSPJE1EN1_LOCUS2552</name>
</gene>
<evidence type="ECO:0000259" key="4">
    <source>
        <dbReference type="Pfam" id="PF12697"/>
    </source>
</evidence>
<dbReference type="PANTHER" id="PTHR11005">
    <property type="entry name" value="LYSOSOMAL ACID LIPASE-RELATED"/>
    <property type="match status" value="1"/>
</dbReference>